<reference evidence="1" key="1">
    <citation type="journal article" date="2018" name="Nat. Genet.">
        <title>Extensive intraspecific gene order and gene structural variations between Mo17 and other maize genomes.</title>
        <authorList>
            <person name="Sun S."/>
            <person name="Zhou Y."/>
            <person name="Chen J."/>
            <person name="Shi J."/>
            <person name="Zhao H."/>
            <person name="Zhao H."/>
            <person name="Song W."/>
            <person name="Zhang M."/>
            <person name="Cui Y."/>
            <person name="Dong X."/>
            <person name="Liu H."/>
            <person name="Ma X."/>
            <person name="Jiao Y."/>
            <person name="Wang B."/>
            <person name="Wei X."/>
            <person name="Stein J.C."/>
            <person name="Glaubitz J.C."/>
            <person name="Lu F."/>
            <person name="Yu G."/>
            <person name="Liang C."/>
            <person name="Fengler K."/>
            <person name="Li B."/>
            <person name="Rafalski A."/>
            <person name="Schnable P.S."/>
            <person name="Ware D.H."/>
            <person name="Buckler E.S."/>
            <person name="Lai J."/>
        </authorList>
    </citation>
    <scope>NUCLEOTIDE SEQUENCE [LARGE SCALE GENOMIC DNA]</scope>
    <source>
        <tissue evidence="1">Seedling</tissue>
    </source>
</reference>
<evidence type="ECO:0000313" key="1">
    <source>
        <dbReference type="EMBL" id="PWZ09217.1"/>
    </source>
</evidence>
<accession>A0A3L6DN89</accession>
<dbReference type="EMBL" id="NCVQ01000009">
    <property type="protein sequence ID" value="PWZ09217.1"/>
    <property type="molecule type" value="Genomic_DNA"/>
</dbReference>
<organism evidence="1">
    <name type="scientific">Zea mays</name>
    <name type="common">Maize</name>
    <dbReference type="NCBI Taxonomy" id="4577"/>
    <lineage>
        <taxon>Eukaryota</taxon>
        <taxon>Viridiplantae</taxon>
        <taxon>Streptophyta</taxon>
        <taxon>Embryophyta</taxon>
        <taxon>Tracheophyta</taxon>
        <taxon>Spermatophyta</taxon>
        <taxon>Magnoliopsida</taxon>
        <taxon>Liliopsida</taxon>
        <taxon>Poales</taxon>
        <taxon>Poaceae</taxon>
        <taxon>PACMAD clade</taxon>
        <taxon>Panicoideae</taxon>
        <taxon>Andropogonodae</taxon>
        <taxon>Andropogoneae</taxon>
        <taxon>Tripsacinae</taxon>
        <taxon>Zea</taxon>
    </lineage>
</organism>
<sequence length="59" mass="6588">MGTNLELKLGGCLYSVHIKLSLPDIISQFFAFANKFCYEGLKPTYDNRVTTMVLALDDA</sequence>
<dbReference type="AlphaFoldDB" id="A0A3L6DN89"/>
<comment type="caution">
    <text evidence="1">The sequence shown here is derived from an EMBL/GenBank/DDBJ whole genome shotgun (WGS) entry which is preliminary data.</text>
</comment>
<protein>
    <submittedName>
        <fullName evidence="1">Uncharacterized protein</fullName>
    </submittedName>
</protein>
<gene>
    <name evidence="1" type="ORF">Zm00014a_027443</name>
</gene>
<dbReference type="Proteomes" id="UP000251960">
    <property type="component" value="Chromosome 8"/>
</dbReference>
<name>A0A3L6DN89_MAIZE</name>
<proteinExistence type="predicted"/>